<reference evidence="3 4" key="1">
    <citation type="submission" date="2019-11" db="EMBL/GenBank/DDBJ databases">
        <title>Isolation of a new High Light Tolerant Cyanobacteria.</title>
        <authorList>
            <person name="Dobson Z."/>
            <person name="Vaughn N."/>
            <person name="Vaughn M."/>
            <person name="Fromme P."/>
            <person name="Mazor Y."/>
        </authorList>
    </citation>
    <scope>NUCLEOTIDE SEQUENCE [LARGE SCALE GENOMIC DNA]</scope>
    <source>
        <strain evidence="3 4">0216</strain>
    </source>
</reference>
<name>A0A844GR22_9CHRO</name>
<feature type="domain" description="DUF5648" evidence="2">
    <location>
        <begin position="307"/>
        <end position="417"/>
    </location>
</feature>
<accession>A0A844GR22</accession>
<dbReference type="Gene3D" id="3.40.50.1110">
    <property type="entry name" value="SGNH hydrolase"/>
    <property type="match status" value="1"/>
</dbReference>
<dbReference type="RefSeq" id="WP_155082353.1">
    <property type="nucleotide sequence ID" value="NZ_WMIA01000001.1"/>
</dbReference>
<sequence length="469" mass="51839">MTVIFFGDSLFDIGNLTTLATPFGVELYPAPLYNDGKASNGQVLSEAIAARIGVDVESLIPYSSPTSPLNPLEENIVYAIAGSTTGVFGSAGLNLQDFSIGLASQIQIFLENLPSNNTNAETIEVFITAGSNDILEILANPNFANIFITPENDDNEALINNTVNNIVNNISQGIYSIENQTGDIFVVGVSPLGDIPFALQIDQQIDNNIPLDLAGQTSQLLNTIAQQVNLELINIFDNPLNDIANVTIIDGFEVFNNAVNNRQNDLESPLITQISYQNYLTGNTDLGENLTVEDFFFLDGSHPTSIANDYLADEIISQISESKLDTPIYRFQNRNIEGAYLYVAEEERQSVLANYPNFVEEGLAFNVADESDDELMPIYRFQNQNLQGAYLYVGEEERQNILENHSNFVEEGIAFYVYGVNSNQADSIYRFQNQNTPGAYLYVGETERQDILANYGNFREEGIAFEAFI</sequence>
<proteinExistence type="predicted"/>
<gene>
    <name evidence="3" type="ORF">GGC33_00295</name>
</gene>
<evidence type="ECO:0000259" key="2">
    <source>
        <dbReference type="Pfam" id="PF18885"/>
    </source>
</evidence>
<dbReference type="EMBL" id="WMIA01000001">
    <property type="protein sequence ID" value="MTF37379.1"/>
    <property type="molecule type" value="Genomic_DNA"/>
</dbReference>
<comment type="caution">
    <text evidence="3">The sequence shown here is derived from an EMBL/GenBank/DDBJ whole genome shotgun (WGS) entry which is preliminary data.</text>
</comment>
<protein>
    <recommendedName>
        <fullName evidence="2">DUF5648 domain-containing protein</fullName>
    </recommendedName>
</protein>
<evidence type="ECO:0000313" key="3">
    <source>
        <dbReference type="EMBL" id="MTF37379.1"/>
    </source>
</evidence>
<dbReference type="SUPFAM" id="SSF52266">
    <property type="entry name" value="SGNH hydrolase"/>
    <property type="match status" value="1"/>
</dbReference>
<dbReference type="PANTHER" id="PTHR45648:SF22">
    <property type="entry name" value="GDSL LIPASE_ACYLHYDROLASE FAMILY PROTEIN (AFU_ORTHOLOGUE AFUA_4G14700)"/>
    <property type="match status" value="1"/>
</dbReference>
<evidence type="ECO:0000256" key="1">
    <source>
        <dbReference type="ARBA" id="ARBA00022801"/>
    </source>
</evidence>
<organism evidence="3 4">
    <name type="scientific">Cyanobacterium aponinum 0216</name>
    <dbReference type="NCBI Taxonomy" id="2676140"/>
    <lineage>
        <taxon>Bacteria</taxon>
        <taxon>Bacillati</taxon>
        <taxon>Cyanobacteriota</taxon>
        <taxon>Cyanophyceae</taxon>
        <taxon>Oscillatoriophycideae</taxon>
        <taxon>Chroococcales</taxon>
        <taxon>Geminocystaceae</taxon>
        <taxon>Cyanobacterium</taxon>
    </lineage>
</organism>
<evidence type="ECO:0000313" key="4">
    <source>
        <dbReference type="Proteomes" id="UP000437131"/>
    </source>
</evidence>
<dbReference type="PANTHER" id="PTHR45648">
    <property type="entry name" value="GDSL LIPASE/ACYLHYDROLASE FAMILY PROTEIN (AFU_ORTHOLOGUE AFUA_4G14700)"/>
    <property type="match status" value="1"/>
</dbReference>
<dbReference type="Pfam" id="PF18885">
    <property type="entry name" value="DUF5648"/>
    <property type="match status" value="1"/>
</dbReference>
<dbReference type="InterPro" id="IPR043708">
    <property type="entry name" value="DUF5648"/>
</dbReference>
<keyword evidence="1" id="KW-0378">Hydrolase</keyword>
<dbReference type="InterPro" id="IPR036514">
    <property type="entry name" value="SGNH_hydro_sf"/>
</dbReference>
<dbReference type="GO" id="GO:0016788">
    <property type="term" value="F:hydrolase activity, acting on ester bonds"/>
    <property type="evidence" value="ECO:0007669"/>
    <property type="project" value="InterPro"/>
</dbReference>
<dbReference type="InterPro" id="IPR051058">
    <property type="entry name" value="GDSL_Est/Lipase"/>
</dbReference>
<dbReference type="Proteomes" id="UP000437131">
    <property type="component" value="Unassembled WGS sequence"/>
</dbReference>
<dbReference type="AlphaFoldDB" id="A0A844GR22"/>